<dbReference type="PANTHER" id="PTHR43477">
    <property type="entry name" value="DIHYDROANTICAPSIN 7-DEHYDROGENASE"/>
    <property type="match status" value="1"/>
</dbReference>
<dbReference type="InterPro" id="IPR057326">
    <property type="entry name" value="KR_dom"/>
</dbReference>
<name>A0A0P9Y1S3_9PSED</name>
<evidence type="ECO:0000313" key="5">
    <source>
        <dbReference type="Proteomes" id="UP000050562"/>
    </source>
</evidence>
<dbReference type="PATRIC" id="fig|251707.3.peg.4193"/>
<sequence length="264" mass="28103">MHCLEQQMSTQFVGKKLLVVGGTSGMGLETARHVLQEGGSVVIVGSRADKTEQARQALTAYGQVSAMTADLTDAQGLKTLIEKIERHHADVDMLVNAAGVFFPKPFLEHQEADYDQYMQLNKAAFFITQKVAANLVARGRSGAIVNIGSMWGKQAIAATPSSAYSMAKAGLHSLTQHLAMELAASGIRVNAVSPAVVQTPIYEGFIPKAEVHAAVQGFNGFHPIGRVGTPEEVAEVIVFLLSEKASWVTGAVWDVDGGVMAGRN</sequence>
<dbReference type="PRINTS" id="PR00081">
    <property type="entry name" value="GDHRDH"/>
</dbReference>
<dbReference type="FunFam" id="3.40.50.720:FF:000084">
    <property type="entry name" value="Short-chain dehydrogenase reductase"/>
    <property type="match status" value="1"/>
</dbReference>
<dbReference type="InterPro" id="IPR002347">
    <property type="entry name" value="SDR_fam"/>
</dbReference>
<dbReference type="PANTHER" id="PTHR43477:SF1">
    <property type="entry name" value="DIHYDROANTICAPSIN 7-DEHYDROGENASE"/>
    <property type="match status" value="1"/>
</dbReference>
<reference evidence="4 5" key="1">
    <citation type="submission" date="2015-09" db="EMBL/GenBank/DDBJ databases">
        <title>Genome announcement of multiple Pseudomonas syringae strains.</title>
        <authorList>
            <person name="Thakur S."/>
            <person name="Wang P.W."/>
            <person name="Gong Y."/>
            <person name="Weir B.S."/>
            <person name="Guttman D.S."/>
        </authorList>
    </citation>
    <scope>NUCLEOTIDE SEQUENCE [LARGE SCALE GENOMIC DNA]</scope>
    <source>
        <strain evidence="4 5">ICMP3956</strain>
    </source>
</reference>
<evidence type="ECO:0000313" key="4">
    <source>
        <dbReference type="EMBL" id="KPY41998.1"/>
    </source>
</evidence>
<comment type="caution">
    <text evidence="4">The sequence shown here is derived from an EMBL/GenBank/DDBJ whole genome shotgun (WGS) entry which is preliminary data.</text>
</comment>
<dbReference type="Pfam" id="PF13561">
    <property type="entry name" value="adh_short_C2"/>
    <property type="match status" value="1"/>
</dbReference>
<evidence type="ECO:0000256" key="1">
    <source>
        <dbReference type="ARBA" id="ARBA00006484"/>
    </source>
</evidence>
<dbReference type="SMART" id="SM00822">
    <property type="entry name" value="PKS_KR"/>
    <property type="match status" value="1"/>
</dbReference>
<dbReference type="CDD" id="cd05233">
    <property type="entry name" value="SDR_c"/>
    <property type="match status" value="1"/>
</dbReference>
<feature type="domain" description="Ketoreductase" evidence="3">
    <location>
        <begin position="15"/>
        <end position="197"/>
    </location>
</feature>
<dbReference type="InterPro" id="IPR051122">
    <property type="entry name" value="SDR_DHRS6-like"/>
</dbReference>
<dbReference type="PRINTS" id="PR00080">
    <property type="entry name" value="SDRFAMILY"/>
</dbReference>
<dbReference type="GO" id="GO:0016491">
    <property type="term" value="F:oxidoreductase activity"/>
    <property type="evidence" value="ECO:0007669"/>
    <property type="project" value="UniProtKB-KW"/>
</dbReference>
<evidence type="ECO:0000256" key="2">
    <source>
        <dbReference type="ARBA" id="ARBA00023002"/>
    </source>
</evidence>
<dbReference type="SUPFAM" id="SSF51735">
    <property type="entry name" value="NAD(P)-binding Rossmann-fold domains"/>
    <property type="match status" value="1"/>
</dbReference>
<dbReference type="Gene3D" id="3.40.50.720">
    <property type="entry name" value="NAD(P)-binding Rossmann-like Domain"/>
    <property type="match status" value="1"/>
</dbReference>
<dbReference type="AlphaFoldDB" id="A0A0P9Y1S3"/>
<keyword evidence="2" id="KW-0560">Oxidoreductase</keyword>
<dbReference type="EMBL" id="LJRC01000002">
    <property type="protein sequence ID" value="KPY41998.1"/>
    <property type="molecule type" value="Genomic_DNA"/>
</dbReference>
<dbReference type="Proteomes" id="UP000050562">
    <property type="component" value="Unassembled WGS sequence"/>
</dbReference>
<accession>A0A0P9Y1S3</accession>
<gene>
    <name evidence="4" type="ORF">ALO52_03170</name>
</gene>
<comment type="similarity">
    <text evidence="1">Belongs to the short-chain dehydrogenases/reductases (SDR) family.</text>
</comment>
<dbReference type="InterPro" id="IPR036291">
    <property type="entry name" value="NAD(P)-bd_dom_sf"/>
</dbReference>
<protein>
    <submittedName>
        <fullName evidence="4">Putative oxidoreductase</fullName>
    </submittedName>
</protein>
<organism evidence="4 5">
    <name type="scientific">Pseudomonas syringae pv. primulae</name>
    <dbReference type="NCBI Taxonomy" id="251707"/>
    <lineage>
        <taxon>Bacteria</taxon>
        <taxon>Pseudomonadati</taxon>
        <taxon>Pseudomonadota</taxon>
        <taxon>Gammaproteobacteria</taxon>
        <taxon>Pseudomonadales</taxon>
        <taxon>Pseudomonadaceae</taxon>
        <taxon>Pseudomonas</taxon>
    </lineage>
</organism>
<proteinExistence type="inferred from homology"/>
<evidence type="ECO:0000259" key="3">
    <source>
        <dbReference type="SMART" id="SM00822"/>
    </source>
</evidence>